<sequence length="84" mass="9618">MSEEGYGGLLTNRPLQDNELFQVRIDKLLDKYSTSLGIGVTRQDLKTTDYTAWMMCGTKMLYNNQLYESGSVTKKDYGPNLRKL</sequence>
<dbReference type="Gene3D" id="2.60.120.920">
    <property type="match status" value="1"/>
</dbReference>
<dbReference type="AlphaFoldDB" id="A0A8K0KUV1"/>
<dbReference type="Proteomes" id="UP000792457">
    <property type="component" value="Unassembled WGS sequence"/>
</dbReference>
<dbReference type="InterPro" id="IPR006573">
    <property type="entry name" value="NHR_dom"/>
</dbReference>
<dbReference type="Pfam" id="PF07177">
    <property type="entry name" value="Neuralized"/>
    <property type="match status" value="1"/>
</dbReference>
<evidence type="ECO:0000313" key="2">
    <source>
        <dbReference type="EMBL" id="KAG8240161.1"/>
    </source>
</evidence>
<feature type="non-terminal residue" evidence="2">
    <location>
        <position position="84"/>
    </location>
</feature>
<reference evidence="2" key="1">
    <citation type="submission" date="2013-04" db="EMBL/GenBank/DDBJ databases">
        <authorList>
            <person name="Qu J."/>
            <person name="Murali S.C."/>
            <person name="Bandaranaike D."/>
            <person name="Bellair M."/>
            <person name="Blankenburg K."/>
            <person name="Chao H."/>
            <person name="Dinh H."/>
            <person name="Doddapaneni H."/>
            <person name="Downs B."/>
            <person name="Dugan-Rocha S."/>
            <person name="Elkadiri S."/>
            <person name="Gnanaolivu R.D."/>
            <person name="Hernandez B."/>
            <person name="Javaid M."/>
            <person name="Jayaseelan J.C."/>
            <person name="Lee S."/>
            <person name="Li M."/>
            <person name="Ming W."/>
            <person name="Munidasa M."/>
            <person name="Muniz J."/>
            <person name="Nguyen L."/>
            <person name="Ongeri F."/>
            <person name="Osuji N."/>
            <person name="Pu L.-L."/>
            <person name="Puazo M."/>
            <person name="Qu C."/>
            <person name="Quiroz J."/>
            <person name="Raj R."/>
            <person name="Weissenberger G."/>
            <person name="Xin Y."/>
            <person name="Zou X."/>
            <person name="Han Y."/>
            <person name="Richards S."/>
            <person name="Worley K."/>
            <person name="Muzny D."/>
            <person name="Gibbs R."/>
        </authorList>
    </citation>
    <scope>NUCLEOTIDE SEQUENCE</scope>
    <source>
        <strain evidence="2">Sampled in the wild</strain>
    </source>
</reference>
<name>A0A8K0KUV1_LADFU</name>
<keyword evidence="3" id="KW-1185">Reference proteome</keyword>
<gene>
    <name evidence="2" type="ORF">J437_LFUL019278</name>
</gene>
<evidence type="ECO:0000259" key="1">
    <source>
        <dbReference type="PROSITE" id="PS51065"/>
    </source>
</evidence>
<dbReference type="EMBL" id="KZ312371">
    <property type="protein sequence ID" value="KAG8240161.1"/>
    <property type="molecule type" value="Genomic_DNA"/>
</dbReference>
<proteinExistence type="predicted"/>
<dbReference type="OrthoDB" id="6345132at2759"/>
<accession>A0A8K0KUV1</accession>
<reference evidence="2" key="2">
    <citation type="submission" date="2017-10" db="EMBL/GenBank/DDBJ databases">
        <title>Ladona fulva Genome sequencing and assembly.</title>
        <authorList>
            <person name="Murali S."/>
            <person name="Richards S."/>
            <person name="Bandaranaike D."/>
            <person name="Bellair M."/>
            <person name="Blankenburg K."/>
            <person name="Chao H."/>
            <person name="Dinh H."/>
            <person name="Doddapaneni H."/>
            <person name="Dugan-Rocha S."/>
            <person name="Elkadiri S."/>
            <person name="Gnanaolivu R."/>
            <person name="Hernandez B."/>
            <person name="Skinner E."/>
            <person name="Javaid M."/>
            <person name="Lee S."/>
            <person name="Li M."/>
            <person name="Ming W."/>
            <person name="Munidasa M."/>
            <person name="Muniz J."/>
            <person name="Nguyen L."/>
            <person name="Hughes D."/>
            <person name="Osuji N."/>
            <person name="Pu L.-L."/>
            <person name="Puazo M."/>
            <person name="Qu C."/>
            <person name="Quiroz J."/>
            <person name="Raj R."/>
            <person name="Weissenberger G."/>
            <person name="Xin Y."/>
            <person name="Zou X."/>
            <person name="Han Y."/>
            <person name="Worley K."/>
            <person name="Muzny D."/>
            <person name="Gibbs R."/>
        </authorList>
    </citation>
    <scope>NUCLEOTIDE SEQUENCE</scope>
    <source>
        <strain evidence="2">Sampled in the wild</strain>
    </source>
</reference>
<protein>
    <recommendedName>
        <fullName evidence="1">NHR domain-containing protein</fullName>
    </recommendedName>
</protein>
<dbReference type="PROSITE" id="PS51065">
    <property type="entry name" value="NHR"/>
    <property type="match status" value="1"/>
</dbReference>
<dbReference type="InterPro" id="IPR043136">
    <property type="entry name" value="B30.2/SPRY_sf"/>
</dbReference>
<organism evidence="2 3">
    <name type="scientific">Ladona fulva</name>
    <name type="common">Scarce chaser dragonfly</name>
    <name type="synonym">Libellula fulva</name>
    <dbReference type="NCBI Taxonomy" id="123851"/>
    <lineage>
        <taxon>Eukaryota</taxon>
        <taxon>Metazoa</taxon>
        <taxon>Ecdysozoa</taxon>
        <taxon>Arthropoda</taxon>
        <taxon>Hexapoda</taxon>
        <taxon>Insecta</taxon>
        <taxon>Pterygota</taxon>
        <taxon>Palaeoptera</taxon>
        <taxon>Odonata</taxon>
        <taxon>Epiprocta</taxon>
        <taxon>Anisoptera</taxon>
        <taxon>Libelluloidea</taxon>
        <taxon>Libellulidae</taxon>
        <taxon>Ladona</taxon>
    </lineage>
</organism>
<evidence type="ECO:0000313" key="3">
    <source>
        <dbReference type="Proteomes" id="UP000792457"/>
    </source>
</evidence>
<comment type="caution">
    <text evidence="2">The sequence shown here is derived from an EMBL/GenBank/DDBJ whole genome shotgun (WGS) entry which is preliminary data.</text>
</comment>
<feature type="domain" description="NHR" evidence="1">
    <location>
        <begin position="1"/>
        <end position="84"/>
    </location>
</feature>